<dbReference type="EMBL" id="JAUSWV010000002">
    <property type="protein sequence ID" value="MDQ0578503.1"/>
    <property type="molecule type" value="Genomic_DNA"/>
</dbReference>
<reference evidence="1 2" key="1">
    <citation type="submission" date="2023-07" db="EMBL/GenBank/DDBJ databases">
        <title>Comparative genomics of wheat-associated soil bacteria to identify genetic determinants of phenazine resistance.</title>
        <authorList>
            <person name="Mouncey N."/>
        </authorList>
    </citation>
    <scope>NUCLEOTIDE SEQUENCE [LARGE SCALE GENOMIC DNA]</scope>
    <source>
        <strain evidence="1 2">B2I6</strain>
    </source>
</reference>
<name>A0ABU0NI43_STRRH</name>
<keyword evidence="2" id="KW-1185">Reference proteome</keyword>
<comment type="caution">
    <text evidence="1">The sequence shown here is derived from an EMBL/GenBank/DDBJ whole genome shotgun (WGS) entry which is preliminary data.</text>
</comment>
<organism evidence="1 2">
    <name type="scientific">Streptomyces rishiriensis</name>
    <dbReference type="NCBI Taxonomy" id="68264"/>
    <lineage>
        <taxon>Bacteria</taxon>
        <taxon>Bacillati</taxon>
        <taxon>Actinomycetota</taxon>
        <taxon>Actinomycetes</taxon>
        <taxon>Kitasatosporales</taxon>
        <taxon>Streptomycetaceae</taxon>
        <taxon>Streptomyces</taxon>
    </lineage>
</organism>
<gene>
    <name evidence="1" type="ORF">QF030_000681</name>
</gene>
<evidence type="ECO:0000313" key="1">
    <source>
        <dbReference type="EMBL" id="MDQ0578503.1"/>
    </source>
</evidence>
<sequence>MARATGSDIVRAFLFDTSGTHQKQIAGKLRHMGAHGYRPEL</sequence>
<accession>A0ABU0NI43</accession>
<protein>
    <submittedName>
        <fullName evidence="1">Uncharacterized protein</fullName>
    </submittedName>
</protein>
<dbReference type="RefSeq" id="WP_307161119.1">
    <property type="nucleotide sequence ID" value="NZ_JAUSWV010000002.1"/>
</dbReference>
<evidence type="ECO:0000313" key="2">
    <source>
        <dbReference type="Proteomes" id="UP001230654"/>
    </source>
</evidence>
<dbReference type="Proteomes" id="UP001230654">
    <property type="component" value="Unassembled WGS sequence"/>
</dbReference>
<proteinExistence type="predicted"/>